<dbReference type="PANTHER" id="PTHR34239:SF2">
    <property type="entry name" value="TRANSPOSABLE ELEMENT P TRANSPOSASE_THAP9 CONSERVED DOMAIN-CONTAINING PROTEIN"/>
    <property type="match status" value="1"/>
</dbReference>
<proteinExistence type="predicted"/>
<evidence type="ECO:0000313" key="2">
    <source>
        <dbReference type="EMBL" id="KAJ8912310.1"/>
    </source>
</evidence>
<gene>
    <name evidence="2" type="ORF">NQ315_005914</name>
</gene>
<dbReference type="EMBL" id="JANEYG010000133">
    <property type="protein sequence ID" value="KAJ8912310.1"/>
    <property type="molecule type" value="Genomic_DNA"/>
</dbReference>
<keyword evidence="3" id="KW-1185">Reference proteome</keyword>
<organism evidence="2 3">
    <name type="scientific">Exocentrus adspersus</name>
    <dbReference type="NCBI Taxonomy" id="1586481"/>
    <lineage>
        <taxon>Eukaryota</taxon>
        <taxon>Metazoa</taxon>
        <taxon>Ecdysozoa</taxon>
        <taxon>Arthropoda</taxon>
        <taxon>Hexapoda</taxon>
        <taxon>Insecta</taxon>
        <taxon>Pterygota</taxon>
        <taxon>Neoptera</taxon>
        <taxon>Endopterygota</taxon>
        <taxon>Coleoptera</taxon>
        <taxon>Polyphaga</taxon>
        <taxon>Cucujiformia</taxon>
        <taxon>Chrysomeloidea</taxon>
        <taxon>Cerambycidae</taxon>
        <taxon>Lamiinae</taxon>
        <taxon>Acanthocinini</taxon>
        <taxon>Exocentrus</taxon>
    </lineage>
</organism>
<feature type="region of interest" description="Disordered" evidence="1">
    <location>
        <begin position="277"/>
        <end position="302"/>
    </location>
</feature>
<feature type="region of interest" description="Disordered" evidence="1">
    <location>
        <begin position="79"/>
        <end position="101"/>
    </location>
</feature>
<accession>A0AAV8VDE6</accession>
<dbReference type="Proteomes" id="UP001159042">
    <property type="component" value="Unassembled WGS sequence"/>
</dbReference>
<protein>
    <submittedName>
        <fullName evidence="2">Uncharacterized protein</fullName>
    </submittedName>
</protein>
<evidence type="ECO:0000256" key="1">
    <source>
        <dbReference type="SAM" id="MobiDB-lite"/>
    </source>
</evidence>
<name>A0AAV8VDE6_9CUCU</name>
<evidence type="ECO:0000313" key="3">
    <source>
        <dbReference type="Proteomes" id="UP001159042"/>
    </source>
</evidence>
<sequence length="354" mass="39458">MIRLRAKCYSVKRREVEMRWRVGFETVTEHRRVASYPAISNQQLASFIDMGTTHELLFIASTFFYNSVDSDNAEASTSTGHFTDLLGKNPNDETKKGPPIHEESVVGWSNYLKQGITVDIRKDLISKYSLAENCPGLKSPKMNEEVRSIITNQIAKNDTFFSSLQDQLGAGLSVLGSILTQHLNSNGGIDSTEIIQKLSDAAQLFLSEVIPLINEEGRLAAQHASIDEYLFGSGFLQKVTSTKTVKKASNTLKNPFKPWTIRHTTFKLQAPLLQDQNERGAEEGAEGHQTSEPETDKEDHLCPTAGTSRDTPLQIEVLNKTAVATAFSVKDIIRCLSIWLGCILQWPKSKWVLE</sequence>
<dbReference type="AlphaFoldDB" id="A0AAV8VDE6"/>
<feature type="compositionally biased region" description="Basic and acidic residues" evidence="1">
    <location>
        <begin position="90"/>
        <end position="101"/>
    </location>
</feature>
<feature type="compositionally biased region" description="Basic and acidic residues" evidence="1">
    <location>
        <begin position="277"/>
        <end position="291"/>
    </location>
</feature>
<dbReference type="PANTHER" id="PTHR34239">
    <property type="entry name" value="APPLE DOMAIN-CONTAINING PROTEIN"/>
    <property type="match status" value="1"/>
</dbReference>
<comment type="caution">
    <text evidence="2">The sequence shown here is derived from an EMBL/GenBank/DDBJ whole genome shotgun (WGS) entry which is preliminary data.</text>
</comment>
<reference evidence="2 3" key="1">
    <citation type="journal article" date="2023" name="Insect Mol. Biol.">
        <title>Genome sequencing provides insights into the evolution of gene families encoding plant cell wall-degrading enzymes in longhorned beetles.</title>
        <authorList>
            <person name="Shin N.R."/>
            <person name="Okamura Y."/>
            <person name="Kirsch R."/>
            <person name="Pauchet Y."/>
        </authorList>
    </citation>
    <scope>NUCLEOTIDE SEQUENCE [LARGE SCALE GENOMIC DNA]</scope>
    <source>
        <strain evidence="2">EAD_L_NR</strain>
    </source>
</reference>